<evidence type="ECO:0000313" key="7">
    <source>
        <dbReference type="EMBL" id="NLR64853.1"/>
    </source>
</evidence>
<keyword evidence="8" id="KW-1185">Reference proteome</keyword>
<evidence type="ECO:0000256" key="5">
    <source>
        <dbReference type="SAM" id="Phobius"/>
    </source>
</evidence>
<feature type="transmembrane region" description="Helical" evidence="5">
    <location>
        <begin position="74"/>
        <end position="94"/>
    </location>
</feature>
<feature type="transmembrane region" description="Helical" evidence="5">
    <location>
        <begin position="48"/>
        <end position="68"/>
    </location>
</feature>
<dbReference type="GO" id="GO:0016020">
    <property type="term" value="C:membrane"/>
    <property type="evidence" value="ECO:0007669"/>
    <property type="project" value="UniProtKB-SubCell"/>
</dbReference>
<comment type="caution">
    <text evidence="7">The sequence shown here is derived from an EMBL/GenBank/DDBJ whole genome shotgun (WGS) entry which is preliminary data.</text>
</comment>
<dbReference type="RefSeq" id="WP_168870782.1">
    <property type="nucleotide sequence ID" value="NZ_JABAIA010000001.1"/>
</dbReference>
<protein>
    <submittedName>
        <fullName evidence="7">TM2 domain-containing protein</fullName>
    </submittedName>
</protein>
<proteinExistence type="predicted"/>
<name>A0A847RP25_9BACT</name>
<feature type="domain" description="TM2" evidence="6">
    <location>
        <begin position="49"/>
        <end position="92"/>
    </location>
</feature>
<evidence type="ECO:0000256" key="2">
    <source>
        <dbReference type="ARBA" id="ARBA00022692"/>
    </source>
</evidence>
<sequence>MSDYSFAMLPGIEQEEMLWLQELTKSYSTDNKQRFLALYQSRRKDPQMILICCLIGLIGTAGIQRFVLNQIAMGILYLVTLGFCFVGTIIDAANHRKLTWEYNKKEALTSAALLGLS</sequence>
<organism evidence="7 8">
    <name type="scientific">Chitinophaga varians</name>
    <dbReference type="NCBI Taxonomy" id="2202339"/>
    <lineage>
        <taxon>Bacteria</taxon>
        <taxon>Pseudomonadati</taxon>
        <taxon>Bacteroidota</taxon>
        <taxon>Chitinophagia</taxon>
        <taxon>Chitinophagales</taxon>
        <taxon>Chitinophagaceae</taxon>
        <taxon>Chitinophaga</taxon>
    </lineage>
</organism>
<accession>A0A847RP25</accession>
<evidence type="ECO:0000259" key="6">
    <source>
        <dbReference type="Pfam" id="PF05154"/>
    </source>
</evidence>
<dbReference type="Proteomes" id="UP000570474">
    <property type="component" value="Unassembled WGS sequence"/>
</dbReference>
<dbReference type="EMBL" id="JABAIA010000001">
    <property type="protein sequence ID" value="NLR64853.1"/>
    <property type="molecule type" value="Genomic_DNA"/>
</dbReference>
<evidence type="ECO:0000256" key="1">
    <source>
        <dbReference type="ARBA" id="ARBA00004141"/>
    </source>
</evidence>
<gene>
    <name evidence="7" type="ORF">HGH92_11115</name>
</gene>
<reference evidence="7 8" key="1">
    <citation type="submission" date="2020-04" db="EMBL/GenBank/DDBJ databases">
        <authorList>
            <person name="Yin C."/>
        </authorList>
    </citation>
    <scope>NUCLEOTIDE SEQUENCE [LARGE SCALE GENOMIC DNA]</scope>
    <source>
        <strain evidence="7 8">Ae27</strain>
    </source>
</reference>
<keyword evidence="2 5" id="KW-0812">Transmembrane</keyword>
<dbReference type="InterPro" id="IPR007829">
    <property type="entry name" value="TM2"/>
</dbReference>
<evidence type="ECO:0000256" key="4">
    <source>
        <dbReference type="ARBA" id="ARBA00023136"/>
    </source>
</evidence>
<keyword evidence="3 5" id="KW-1133">Transmembrane helix</keyword>
<comment type="subcellular location">
    <subcellularLocation>
        <location evidence="1">Membrane</location>
        <topology evidence="1">Multi-pass membrane protein</topology>
    </subcellularLocation>
</comment>
<dbReference type="AlphaFoldDB" id="A0A847RP25"/>
<dbReference type="Pfam" id="PF05154">
    <property type="entry name" value="TM2"/>
    <property type="match status" value="1"/>
</dbReference>
<keyword evidence="4 5" id="KW-0472">Membrane</keyword>
<evidence type="ECO:0000256" key="3">
    <source>
        <dbReference type="ARBA" id="ARBA00022989"/>
    </source>
</evidence>
<evidence type="ECO:0000313" key="8">
    <source>
        <dbReference type="Proteomes" id="UP000570474"/>
    </source>
</evidence>